<keyword evidence="1" id="KW-0812">Transmembrane</keyword>
<keyword evidence="1" id="KW-1133">Transmembrane helix</keyword>
<organism evidence="2 3">
    <name type="scientific">Mytilus galloprovincialis</name>
    <name type="common">Mediterranean mussel</name>
    <dbReference type="NCBI Taxonomy" id="29158"/>
    <lineage>
        <taxon>Eukaryota</taxon>
        <taxon>Metazoa</taxon>
        <taxon>Spiralia</taxon>
        <taxon>Lophotrochozoa</taxon>
        <taxon>Mollusca</taxon>
        <taxon>Bivalvia</taxon>
        <taxon>Autobranchia</taxon>
        <taxon>Pteriomorphia</taxon>
        <taxon>Mytilida</taxon>
        <taxon>Mytiloidea</taxon>
        <taxon>Mytilidae</taxon>
        <taxon>Mytilinae</taxon>
        <taxon>Mytilus</taxon>
    </lineage>
</organism>
<dbReference type="Proteomes" id="UP000596742">
    <property type="component" value="Unassembled WGS sequence"/>
</dbReference>
<evidence type="ECO:0000256" key="1">
    <source>
        <dbReference type="SAM" id="Phobius"/>
    </source>
</evidence>
<evidence type="ECO:0000313" key="2">
    <source>
        <dbReference type="EMBL" id="VDI43481.1"/>
    </source>
</evidence>
<feature type="transmembrane region" description="Helical" evidence="1">
    <location>
        <begin position="114"/>
        <end position="135"/>
    </location>
</feature>
<accession>A0A8B6F2F8</accession>
<reference evidence="2" key="1">
    <citation type="submission" date="2018-11" db="EMBL/GenBank/DDBJ databases">
        <authorList>
            <person name="Alioto T."/>
            <person name="Alioto T."/>
        </authorList>
    </citation>
    <scope>NUCLEOTIDE SEQUENCE</scope>
</reference>
<dbReference type="OrthoDB" id="6138210at2759"/>
<name>A0A8B6F2F8_MYTGA</name>
<keyword evidence="3" id="KW-1185">Reference proteome</keyword>
<comment type="caution">
    <text evidence="2">The sequence shown here is derived from an EMBL/GenBank/DDBJ whole genome shotgun (WGS) entry which is preliminary data.</text>
</comment>
<dbReference type="AlphaFoldDB" id="A0A8B6F2F8"/>
<sequence>MSYYTDADNSAKSRNISSTIGVLPETTSTVSKSLLTSPEERLLNESTSMHTTVSTITTLTQSKSQQQTSEVQFQSSEDNITNVQLVTTSPVHTIAKLKFETTRQQIAPSKKSRLILGALFAAIVVIVAVVVLFICRIRHLGQFRKKGFVDQRQLNDSIHQDSGDTSFRSSRDVHNTMYDIHTAYGDNRQFGLVDIATKNENNIQNNEYAVVVKGKPFGNHVIEQNCDTSGGNSDNLMETEYDRLNHERPCSDNDSSNLYDTALGFREECDATYNTTDYRGIDKGDDSVYDHT</sequence>
<protein>
    <submittedName>
        <fullName evidence="2">Uncharacterized protein</fullName>
    </submittedName>
</protein>
<evidence type="ECO:0000313" key="3">
    <source>
        <dbReference type="Proteomes" id="UP000596742"/>
    </source>
</evidence>
<proteinExistence type="predicted"/>
<dbReference type="EMBL" id="UYJE01006152">
    <property type="protein sequence ID" value="VDI43481.1"/>
    <property type="molecule type" value="Genomic_DNA"/>
</dbReference>
<gene>
    <name evidence="2" type="ORF">MGAL_10B031806</name>
</gene>
<keyword evidence="1" id="KW-0472">Membrane</keyword>